<dbReference type="SMART" id="SM00432">
    <property type="entry name" value="MADS"/>
    <property type="match status" value="1"/>
</dbReference>
<proteinExistence type="predicted"/>
<feature type="domain" description="MADS-box" evidence="6">
    <location>
        <begin position="1"/>
        <end position="61"/>
    </location>
</feature>
<dbReference type="Pfam" id="PF00319">
    <property type="entry name" value="SRF-TF"/>
    <property type="match status" value="1"/>
</dbReference>
<dbReference type="InterPro" id="IPR036879">
    <property type="entry name" value="TF_MADSbox_sf"/>
</dbReference>
<evidence type="ECO:0000256" key="3">
    <source>
        <dbReference type="ARBA" id="ARBA00023125"/>
    </source>
</evidence>
<dbReference type="GO" id="GO:0046983">
    <property type="term" value="F:protein dimerization activity"/>
    <property type="evidence" value="ECO:0007669"/>
    <property type="project" value="InterPro"/>
</dbReference>
<keyword evidence="4" id="KW-0804">Transcription</keyword>
<dbReference type="SUPFAM" id="SSF55455">
    <property type="entry name" value="SRF-like"/>
    <property type="match status" value="1"/>
</dbReference>
<keyword evidence="2" id="KW-0805">Transcription regulation</keyword>
<dbReference type="GO" id="GO:0000981">
    <property type="term" value="F:DNA-binding transcription factor activity, RNA polymerase II-specific"/>
    <property type="evidence" value="ECO:0007669"/>
    <property type="project" value="TreeGrafter"/>
</dbReference>
<dbReference type="EMBL" id="QPKB01000006">
    <property type="protein sequence ID" value="RWR87414.1"/>
    <property type="molecule type" value="Genomic_DNA"/>
</dbReference>
<keyword evidence="5" id="KW-0539">Nucleus</keyword>
<reference evidence="7 8" key="1">
    <citation type="journal article" date="2019" name="Nat. Plants">
        <title>Stout camphor tree genome fills gaps in understanding of flowering plant genome evolution.</title>
        <authorList>
            <person name="Chaw S.M."/>
            <person name="Liu Y.C."/>
            <person name="Wu Y.W."/>
            <person name="Wang H.Y."/>
            <person name="Lin C.I."/>
            <person name="Wu C.S."/>
            <person name="Ke H.M."/>
            <person name="Chang L.Y."/>
            <person name="Hsu C.Y."/>
            <person name="Yang H.T."/>
            <person name="Sudianto E."/>
            <person name="Hsu M.H."/>
            <person name="Wu K.P."/>
            <person name="Wang L.N."/>
            <person name="Leebens-Mack J.H."/>
            <person name="Tsai I.J."/>
        </authorList>
    </citation>
    <scope>NUCLEOTIDE SEQUENCE [LARGE SCALE GENOMIC DNA]</scope>
    <source>
        <strain evidence="8">cv. Chaw 1501</strain>
        <tissue evidence="7">Young leaves</tissue>
    </source>
</reference>
<dbReference type="PANTHER" id="PTHR11945">
    <property type="entry name" value="MADS BOX PROTEIN"/>
    <property type="match status" value="1"/>
</dbReference>
<comment type="caution">
    <text evidence="7">The sequence shown here is derived from an EMBL/GenBank/DDBJ whole genome shotgun (WGS) entry which is preliminary data.</text>
</comment>
<dbReference type="CDD" id="cd00265">
    <property type="entry name" value="MADS_MEF2_like"/>
    <property type="match status" value="1"/>
</dbReference>
<evidence type="ECO:0000259" key="6">
    <source>
        <dbReference type="PROSITE" id="PS50066"/>
    </source>
</evidence>
<sequence>MGKRKIEMRRIENKNARQVCFSKRRQGLFKKAKDLSILCGVDIAVLTFSPAGRLFSFSNTDIDSILDRYCKENYQCCRPSTTTTSTTTTSTSSNGEGGDDFWWEKVNVEEIDKGEELQQVRKSLQDVRGKVASRIQELSSASSSLRSLVPSSSDLTTCAEAEDVKWPPISLDHLSRPCSMGDESAANAMKTIYVKVEAPPLPPLQHDGVMQVESSSLDFAKDYDHGLMMPISGGEDYDDGLMKSISEEKDDDWLMMMSMISGPSTETDFDDIFPLF</sequence>
<organism evidence="7 8">
    <name type="scientific">Cinnamomum micranthum f. kanehirae</name>
    <dbReference type="NCBI Taxonomy" id="337451"/>
    <lineage>
        <taxon>Eukaryota</taxon>
        <taxon>Viridiplantae</taxon>
        <taxon>Streptophyta</taxon>
        <taxon>Embryophyta</taxon>
        <taxon>Tracheophyta</taxon>
        <taxon>Spermatophyta</taxon>
        <taxon>Magnoliopsida</taxon>
        <taxon>Magnoliidae</taxon>
        <taxon>Laurales</taxon>
        <taxon>Lauraceae</taxon>
        <taxon>Cinnamomum</taxon>
    </lineage>
</organism>
<keyword evidence="3" id="KW-0238">DNA-binding</keyword>
<gene>
    <name evidence="7" type="ORF">CKAN_01635500</name>
</gene>
<dbReference type="AlphaFoldDB" id="A0A443P9F3"/>
<dbReference type="GO" id="GO:0005634">
    <property type="term" value="C:nucleus"/>
    <property type="evidence" value="ECO:0007669"/>
    <property type="project" value="UniProtKB-SubCell"/>
</dbReference>
<evidence type="ECO:0000256" key="2">
    <source>
        <dbReference type="ARBA" id="ARBA00023015"/>
    </source>
</evidence>
<evidence type="ECO:0000313" key="8">
    <source>
        <dbReference type="Proteomes" id="UP000283530"/>
    </source>
</evidence>
<dbReference type="InterPro" id="IPR033896">
    <property type="entry name" value="MEF2-like_N"/>
</dbReference>
<dbReference type="FunFam" id="3.40.1810.10:FF:000006">
    <property type="entry name" value="Agamous-like MADS-box protein AGL62"/>
    <property type="match status" value="1"/>
</dbReference>
<dbReference type="InterPro" id="IPR002100">
    <property type="entry name" value="TF_MADSbox"/>
</dbReference>
<evidence type="ECO:0000256" key="4">
    <source>
        <dbReference type="ARBA" id="ARBA00023163"/>
    </source>
</evidence>
<dbReference type="Proteomes" id="UP000283530">
    <property type="component" value="Unassembled WGS sequence"/>
</dbReference>
<dbReference type="Gene3D" id="3.40.1810.10">
    <property type="entry name" value="Transcription factor, MADS-box"/>
    <property type="match status" value="1"/>
</dbReference>
<accession>A0A443P9F3</accession>
<dbReference type="PRINTS" id="PR00404">
    <property type="entry name" value="MADSDOMAIN"/>
</dbReference>
<evidence type="ECO:0000256" key="1">
    <source>
        <dbReference type="ARBA" id="ARBA00004123"/>
    </source>
</evidence>
<dbReference type="PROSITE" id="PS50066">
    <property type="entry name" value="MADS_BOX_2"/>
    <property type="match status" value="1"/>
</dbReference>
<evidence type="ECO:0000256" key="5">
    <source>
        <dbReference type="ARBA" id="ARBA00023242"/>
    </source>
</evidence>
<dbReference type="GO" id="GO:0000978">
    <property type="term" value="F:RNA polymerase II cis-regulatory region sequence-specific DNA binding"/>
    <property type="evidence" value="ECO:0007669"/>
    <property type="project" value="TreeGrafter"/>
</dbReference>
<protein>
    <submittedName>
        <fullName evidence="7">Agamous-like MADS-box protein AGL61</fullName>
    </submittedName>
</protein>
<keyword evidence="8" id="KW-1185">Reference proteome</keyword>
<dbReference type="OrthoDB" id="1896642at2759"/>
<name>A0A443P9F3_9MAGN</name>
<evidence type="ECO:0000313" key="7">
    <source>
        <dbReference type="EMBL" id="RWR87414.1"/>
    </source>
</evidence>
<dbReference type="GO" id="GO:0045944">
    <property type="term" value="P:positive regulation of transcription by RNA polymerase II"/>
    <property type="evidence" value="ECO:0007669"/>
    <property type="project" value="InterPro"/>
</dbReference>
<dbReference type="PANTHER" id="PTHR11945:SF629">
    <property type="entry name" value="OS02G0164450 PROTEIN"/>
    <property type="match status" value="1"/>
</dbReference>
<comment type="subcellular location">
    <subcellularLocation>
        <location evidence="1">Nucleus</location>
    </subcellularLocation>
</comment>